<gene>
    <name evidence="1" type="ORF">U0070_000707</name>
</gene>
<reference evidence="1 2" key="1">
    <citation type="journal article" date="2023" name="bioRxiv">
        <title>Conserved and derived expression patterns and positive selection on dental genes reveal complex evolutionary context of ever-growing rodent molars.</title>
        <authorList>
            <person name="Calamari Z.T."/>
            <person name="Song A."/>
            <person name="Cohen E."/>
            <person name="Akter M."/>
            <person name="Roy R.D."/>
            <person name="Hallikas O."/>
            <person name="Christensen M.M."/>
            <person name="Li P."/>
            <person name="Marangoni P."/>
            <person name="Jernvall J."/>
            <person name="Klein O.D."/>
        </authorList>
    </citation>
    <scope>NUCLEOTIDE SEQUENCE [LARGE SCALE GENOMIC DNA]</scope>
    <source>
        <strain evidence="1">V071</strain>
    </source>
</reference>
<sequence>MERSHVREACAWILSRHPRLSLQIQPCSQSLPYAGLLISTRSEASVSSDMAEQYFQESMAHVKDSEGAGRAKFLLIQDDFCNFLQITGQKEVSAPAVAQPAQPRMMASYCLYPCVPTSHQQSPTRARAVDLGTEEHGALPNHPKCGYGLLHQQQALAGMIMWIPSDSVYLVYAITTLSAGEGLGARM</sequence>
<evidence type="ECO:0000313" key="1">
    <source>
        <dbReference type="EMBL" id="KAK7822143.1"/>
    </source>
</evidence>
<dbReference type="EMBL" id="JBBHLL010000060">
    <property type="protein sequence ID" value="KAK7822143.1"/>
    <property type="molecule type" value="Genomic_DNA"/>
</dbReference>
<organism evidence="1 2">
    <name type="scientific">Myodes glareolus</name>
    <name type="common">Bank vole</name>
    <name type="synonym">Clethrionomys glareolus</name>
    <dbReference type="NCBI Taxonomy" id="447135"/>
    <lineage>
        <taxon>Eukaryota</taxon>
        <taxon>Metazoa</taxon>
        <taxon>Chordata</taxon>
        <taxon>Craniata</taxon>
        <taxon>Vertebrata</taxon>
        <taxon>Euteleostomi</taxon>
        <taxon>Mammalia</taxon>
        <taxon>Eutheria</taxon>
        <taxon>Euarchontoglires</taxon>
        <taxon>Glires</taxon>
        <taxon>Rodentia</taxon>
        <taxon>Myomorpha</taxon>
        <taxon>Muroidea</taxon>
        <taxon>Cricetidae</taxon>
        <taxon>Arvicolinae</taxon>
        <taxon>Myodes</taxon>
    </lineage>
</organism>
<comment type="caution">
    <text evidence="1">The sequence shown here is derived from an EMBL/GenBank/DDBJ whole genome shotgun (WGS) entry which is preliminary data.</text>
</comment>
<accession>A0AAW0J6F3</accession>
<proteinExistence type="predicted"/>
<protein>
    <submittedName>
        <fullName evidence="1">Uncharacterized protein</fullName>
    </submittedName>
</protein>
<evidence type="ECO:0000313" key="2">
    <source>
        <dbReference type="Proteomes" id="UP001488838"/>
    </source>
</evidence>
<name>A0AAW0J6F3_MYOGA</name>
<dbReference type="Proteomes" id="UP001488838">
    <property type="component" value="Unassembled WGS sequence"/>
</dbReference>
<keyword evidence="2" id="KW-1185">Reference proteome</keyword>
<dbReference type="AlphaFoldDB" id="A0AAW0J6F3"/>